<evidence type="ECO:0000313" key="2">
    <source>
        <dbReference type="Proteomes" id="UP000229378"/>
    </source>
</evidence>
<comment type="caution">
    <text evidence="1">The sequence shown here is derived from an EMBL/GenBank/DDBJ whole genome shotgun (WGS) entry which is preliminary data.</text>
</comment>
<accession>A0A2G4U034</accession>
<sequence>MKSKTENTKQTTRSTAEQALADLISGKISLGTIRYYTKESSGLTESRRNMYSQSKIMYKIYLLEQKLKELQEEAKQ</sequence>
<gene>
    <name evidence="1" type="ORF">CS533_15695</name>
</gene>
<dbReference type="EMBL" id="PEHN01000018">
    <property type="protein sequence ID" value="PHZ26600.1"/>
    <property type="molecule type" value="Genomic_DNA"/>
</dbReference>
<dbReference type="Proteomes" id="UP000229378">
    <property type="component" value="Unassembled WGS sequence"/>
</dbReference>
<proteinExistence type="predicted"/>
<organism evidence="1 2">
    <name type="scientific">Yersinia bercovieri</name>
    <dbReference type="NCBI Taxonomy" id="634"/>
    <lineage>
        <taxon>Bacteria</taxon>
        <taxon>Pseudomonadati</taxon>
        <taxon>Pseudomonadota</taxon>
        <taxon>Gammaproteobacteria</taxon>
        <taxon>Enterobacterales</taxon>
        <taxon>Yersiniaceae</taxon>
        <taxon>Yersinia</taxon>
    </lineage>
</organism>
<dbReference type="RefSeq" id="WP_049600477.1">
    <property type="nucleotide sequence ID" value="NZ_CQBU01000003.1"/>
</dbReference>
<protein>
    <submittedName>
        <fullName evidence="1">Uncharacterized protein</fullName>
    </submittedName>
</protein>
<evidence type="ECO:0000313" key="1">
    <source>
        <dbReference type="EMBL" id="PHZ26600.1"/>
    </source>
</evidence>
<name>A0A2G4U034_YERBE</name>
<reference evidence="1 2" key="1">
    <citation type="submission" date="2017-10" db="EMBL/GenBank/DDBJ databases">
        <authorList>
            <person name="Banno H."/>
            <person name="Chua N.-H."/>
        </authorList>
    </citation>
    <scope>NUCLEOTIDE SEQUENCE [LARGE SCALE GENOMIC DNA]</scope>
    <source>
        <strain evidence="1 2">SCPM-O-B-7607</strain>
    </source>
</reference>
<dbReference type="AlphaFoldDB" id="A0A2G4U034"/>